<keyword evidence="6" id="KW-0156">Chromatin regulator</keyword>
<feature type="region of interest" description="Disordered" evidence="10">
    <location>
        <begin position="2635"/>
        <end position="2672"/>
    </location>
</feature>
<dbReference type="InterPro" id="IPR000330">
    <property type="entry name" value="SNF2_N"/>
</dbReference>
<feature type="compositionally biased region" description="Polar residues" evidence="10">
    <location>
        <begin position="2635"/>
        <end position="2655"/>
    </location>
</feature>
<dbReference type="InterPro" id="IPR038718">
    <property type="entry name" value="SNF2-like_sf"/>
</dbReference>
<dbReference type="GO" id="GO:0004386">
    <property type="term" value="F:helicase activity"/>
    <property type="evidence" value="ECO:0007669"/>
    <property type="project" value="UniProtKB-KW"/>
</dbReference>
<evidence type="ECO:0000256" key="6">
    <source>
        <dbReference type="ARBA" id="ARBA00022853"/>
    </source>
</evidence>
<dbReference type="InterPro" id="IPR001650">
    <property type="entry name" value="Helicase_C-like"/>
</dbReference>
<feature type="region of interest" description="Disordered" evidence="10">
    <location>
        <begin position="1901"/>
        <end position="1922"/>
    </location>
</feature>
<dbReference type="InterPro" id="IPR014001">
    <property type="entry name" value="Helicase_ATP-bd"/>
</dbReference>
<dbReference type="SUPFAM" id="SSF52540">
    <property type="entry name" value="P-loop containing nucleoside triphosphate hydrolases"/>
    <property type="match status" value="2"/>
</dbReference>
<evidence type="ECO:0008006" key="17">
    <source>
        <dbReference type="Google" id="ProtNLM"/>
    </source>
</evidence>
<keyword evidence="5" id="KW-0067">ATP-binding</keyword>
<dbReference type="CDD" id="cd18793">
    <property type="entry name" value="SF2_C_SNF"/>
    <property type="match status" value="1"/>
</dbReference>
<dbReference type="Pfam" id="PF00176">
    <property type="entry name" value="SNF2-rel_dom"/>
    <property type="match status" value="1"/>
</dbReference>
<feature type="region of interest" description="Disordered" evidence="10">
    <location>
        <begin position="1213"/>
        <end position="1233"/>
    </location>
</feature>
<dbReference type="InterPro" id="IPR027417">
    <property type="entry name" value="P-loop_NTPase"/>
</dbReference>
<sequence length="2672" mass="297562">MHHGNGPQNAQRQLQRSRSFTGSEGEEQQTNLPQSPATSFAPSASPSAPQSPSYQIQQFIMSRSPVAGQNVNITLQNVGPVASGNQQITLTPLPIPNPASPNFQFSPQQRRFEHGSPSYIQVTSPLPQQVQSQSPTQPSPVPVQSLPNVRAGTPGSGLGMCSQSPTRGFVDASLLVRQISLSPSNGGHFVYQEGSGIAQIAQGTTAQVQIPSSGAPATVRERRLSQPHSQTGGTIHHLGPQSPVASGANMQPLTSPGHITTTSLPPQISNIIQGQLMQQQQALQGQQLSRPIGFDRASGGLIAGVGGPTAFGMTSPPPPTSPSRATIPQGLSNLPLTPTVSTGVKKQPKKLEEIPPATQEAAQMRKQCLDHHHKQMEILRETFKEYLIELFFLQHLQGNMMDFLAFKKKHCVPLQAYLRQNDLDLEEEEEEEQSEVINDEVRNLLFNSGMPPTPQAVQLTGQKQSQQQYDPSKGPPVQNAASLHTPPPQLPGRLQPANVPITSLPAALQLSQQQSQIESPAQPQIQVKTQPQSVPITSAPHSQLPTPLQQQVQPALHIQGQTPTQVSQPQAAIQQQENQIHQRIAELRKEGLWSLRRLPKLQEAPRPKSHWDYLLEEMQWMATDFAQERRWKLVTAKKMVRTVARYHEEKKLHEERARKEEQNKLRRIAASIAREIEYFWSNIEQVVEIKLQIEFQEKRKKALNLRKSSNKGNFVCFSLEMQIKESLQKEVVLIDSLLSIDQHKGVERTNAAKKHTKDITEVAAAAEALLPKGSARILTAVKYNTPSLLCGTLREYQKIGLDWLAKLYKKNLNGILADEAGLGKTVQVIAFFAHLASNEGNWGPHLVVVRSCNILKWELELKRWCPGLKILLYFGSQRELRAKRQEWMEPNSFNVCITSYKQLFKGNHAFVKIRWKYLVVDEMQQIKNMTEKHWEALFNLRSQHRLLLIDTPLHNTLMELWTMVHFLIPGISRSYLDFPVKAANEENQDYCHKLVIRLHRMIQPFILRRSKRDVEKQLTKKYEHVLKCRLSNRQKAMYEDVILQPGTQDALKSGHFVSVLYVLMQLQRICNHPDLINPRLSSSSYVSEALEYGTASLVLKALERDLWEVNMCLFDLIGVENKMTHYEAQVLPKQKVTRKLIEEIYSSPHHPARPNPVKLKPSRLFQPVQYGQKPEGRTVVFPSTQVQRTLTTATLTQQGQVRGRSPIATVSANQGKKGITTQASTSAPRHQPAATFTTAPSHTIQQSVLPQRLVLTSQAQARLPSGEVVKIAHLASIASAQGRIAQPETPVTLQFQGNKFTLSHSQLRQLTAGQPLQLQGSVLQIVSAPGQQYLRPQGPVVMQTVSQAGTVQNALNALGNQHQAGVPTSTYGIMHRETQFPRVAETVMRTIKLPESFEEKNRLLKERLDRIFSGNERRCSRAPVYGRDLLGIFSLIGERKVPQQCSAGDNKWRWAGFVNCYLSSSASEGPSDPLQDLILTSDQQQESLKDVVNRTRCVLPAAVAAPPCLYVAKPPPSYSHKMKVFKHNLKEKATPYLHQLHQITTPRLLQFPDLRLVQYDSGKLEALAVLLQKLKAEGRRVLILSQMILMLDILELFLNFHFLTFVRIDEYANHEQRQELMKSFNRDKRIFCAILSSHSRSTGVNLVEADTVVFYDNDLNPVMDAKAQEWCDRIGRCKDIHIYRLVSGNSVEEKLLKNGTKDLIREVAAQGNDYSMAFLTQQTIQELFEVHSPMEDSGFRVKAEEFVVLSQEPSPAETILPKVARPFIEVILTPIEKYALNYLELFHVSIDESKPRISEVELKAAKKAWEFYHMKELKEKEEKMLWEEEEEELLTYTREDAYNKEYVYEGPDGQTEIMPLWTPPTPPQDDNDIYIDSVMCLMYDTNPIPESKLPPVFVRKERKRHKTDPSAAGRKKKQRHGEAVIPPRSLFDRATPGMLKMRREGKEQKKNILLKQQTQFAKPLPTLVKPAAEAGQDNPEWLISEDWALLQAVKQLLELPLNLAVMSPAHTPNWDLVSDVVNSCSRVYRSPKQCRNRYENVIIPREEGKLMYEANPKKKTKSIYKTKNSRPLRTNQIYAQDEGATHTQLYTNHFEMMKMIAGKRSPPIKPLLGMNPFQKNPKHASVLAESGINYDKPLPPIQVASLRAERIAKEKKALAEQQRAQQQTGPQPQQQAGQQQTQQSAVQQAQAQPQPQTQAQVVQQPQAVVQTAVTSVEFLGFFCISLMFLLGLLSATVSGNVIVNTVAGVPAATFQPINKRLASPVIPGTLTVSGTSAQVVHTQQRTAAAPAASTELVTIASTQGVRAVTSVTASAVVTTNLTPVQTQARSLVTQVTPGNNRVEQLMKLQKQKLQLPQQQAAQQQTQPGAQQQTTQVQVQQQQQTQQLTAVTAPRPGAVLTGTTVTNLQVARLLQAQGQIQAQTPQAAQVTLAKPPVVSVPAAVVSSAGVTTLPVTVAGISVAIGQPQKAAGGQTVVAQPLHVQQLLKLKHHPTAQQQKAIQPQVINAQQLTVQAQQQTSQQQKVTYSTQPAIKTQFLTTPISQAQKPSGTQQVQAQIQVAKLPQVVQQQATVANIQQMVSVSQQAQPQTVTLSQTTAGQQQVQVIPATTATAQVVQQKLIQQQVVTTASPQIQASGVQNPAQAPATSEAQNQQAKVQMRTPTVRLKAPTKPS</sequence>
<dbReference type="Ensembl" id="ENSGAGT00000025990.1">
    <property type="protein sequence ID" value="ENSGAGP00000022810.1"/>
    <property type="gene ID" value="ENSGAGG00000016538.1"/>
</dbReference>
<keyword evidence="16" id="KW-1185">Reference proteome</keyword>
<dbReference type="Gene3D" id="3.40.50.10810">
    <property type="entry name" value="Tandem AAA-ATPase domain"/>
    <property type="match status" value="1"/>
</dbReference>
<dbReference type="SMART" id="SM00487">
    <property type="entry name" value="DEXDc"/>
    <property type="match status" value="1"/>
</dbReference>
<evidence type="ECO:0000256" key="7">
    <source>
        <dbReference type="ARBA" id="ARBA00023125"/>
    </source>
</evidence>
<feature type="region of interest" description="Disordered" evidence="10">
    <location>
        <begin position="1"/>
        <end position="54"/>
    </location>
</feature>
<dbReference type="InterPro" id="IPR049730">
    <property type="entry name" value="SNF2/RAD54-like_C"/>
</dbReference>
<reference evidence="15" key="2">
    <citation type="submission" date="2025-08" db="UniProtKB">
        <authorList>
            <consortium name="Ensembl"/>
        </authorList>
    </citation>
    <scope>IDENTIFICATION</scope>
</reference>
<dbReference type="PROSITE" id="PS51194">
    <property type="entry name" value="HELICASE_CTER"/>
    <property type="match status" value="1"/>
</dbReference>
<evidence type="ECO:0000256" key="1">
    <source>
        <dbReference type="ARBA" id="ARBA00004123"/>
    </source>
</evidence>
<feature type="domain" description="Helicase ATP-binding" evidence="12">
    <location>
        <begin position="805"/>
        <end position="970"/>
    </location>
</feature>
<dbReference type="InterPro" id="IPR001005">
    <property type="entry name" value="SANT/Myb"/>
</dbReference>
<dbReference type="GO" id="GO:0016787">
    <property type="term" value="F:hydrolase activity"/>
    <property type="evidence" value="ECO:0007669"/>
    <property type="project" value="UniProtKB-KW"/>
</dbReference>
<keyword evidence="8" id="KW-0539">Nucleus</keyword>
<dbReference type="PANTHER" id="PTHR46459">
    <property type="entry name" value="E1A-BINDING PROTEIN P400-RELATED"/>
    <property type="match status" value="1"/>
</dbReference>
<feature type="compositionally biased region" description="Polar residues" evidence="10">
    <location>
        <begin position="1"/>
        <end position="32"/>
    </location>
</feature>
<dbReference type="Pfam" id="PF00271">
    <property type="entry name" value="Helicase_C"/>
    <property type="match status" value="1"/>
</dbReference>
<dbReference type="GO" id="GO:0006281">
    <property type="term" value="P:DNA repair"/>
    <property type="evidence" value="ECO:0007669"/>
    <property type="project" value="TreeGrafter"/>
</dbReference>
<feature type="compositionally biased region" description="Low complexity" evidence="10">
    <location>
        <begin position="121"/>
        <end position="143"/>
    </location>
</feature>
<feature type="region of interest" description="Disordered" evidence="10">
    <location>
        <begin position="223"/>
        <end position="265"/>
    </location>
</feature>
<dbReference type="Gene3D" id="1.10.10.60">
    <property type="entry name" value="Homeodomain-like"/>
    <property type="match status" value="1"/>
</dbReference>
<dbReference type="GO" id="GO:0005524">
    <property type="term" value="F:ATP binding"/>
    <property type="evidence" value="ECO:0007669"/>
    <property type="project" value="UniProtKB-KW"/>
</dbReference>
<feature type="domain" description="Helicase C-terminal" evidence="13">
    <location>
        <begin position="1563"/>
        <end position="1720"/>
    </location>
</feature>
<protein>
    <recommendedName>
        <fullName evidence="17">E1A binding protein p400</fullName>
    </recommendedName>
</protein>
<feature type="compositionally biased region" description="Polar residues" evidence="10">
    <location>
        <begin position="455"/>
        <end position="470"/>
    </location>
</feature>
<feature type="compositionally biased region" description="Low complexity" evidence="10">
    <location>
        <begin position="2161"/>
        <end position="2191"/>
    </location>
</feature>
<dbReference type="Pfam" id="PF15790">
    <property type="entry name" value="EP400_N"/>
    <property type="match status" value="1"/>
</dbReference>
<feature type="compositionally biased region" description="Low complexity" evidence="10">
    <location>
        <begin position="33"/>
        <end position="54"/>
    </location>
</feature>
<keyword evidence="4" id="KW-0347">Helicase</keyword>
<organism evidence="15 16">
    <name type="scientific">Gopherus agassizii</name>
    <name type="common">Agassiz's desert tortoise</name>
    <dbReference type="NCBI Taxonomy" id="38772"/>
    <lineage>
        <taxon>Eukaryota</taxon>
        <taxon>Metazoa</taxon>
        <taxon>Chordata</taxon>
        <taxon>Craniata</taxon>
        <taxon>Vertebrata</taxon>
        <taxon>Euteleostomi</taxon>
        <taxon>Archelosauria</taxon>
        <taxon>Testudinata</taxon>
        <taxon>Testudines</taxon>
        <taxon>Cryptodira</taxon>
        <taxon>Durocryptodira</taxon>
        <taxon>Testudinoidea</taxon>
        <taxon>Testudinidae</taxon>
        <taxon>Gopherus</taxon>
    </lineage>
</organism>
<reference evidence="16" key="1">
    <citation type="journal article" date="2017" name="PLoS ONE">
        <title>The Agassiz's desert tortoise genome provides a resource for the conservation of a threatened species.</title>
        <authorList>
            <person name="Tollis M."/>
            <person name="DeNardo D.F."/>
            <person name="Cornelius J.A."/>
            <person name="Dolby G.A."/>
            <person name="Edwards T."/>
            <person name="Henen B.T."/>
            <person name="Karl A.E."/>
            <person name="Murphy R.W."/>
            <person name="Kusumi K."/>
        </authorList>
    </citation>
    <scope>NUCLEOTIDE SEQUENCE [LARGE SCALE GENOMIC DNA]</scope>
</reference>
<feature type="domain" description="HSA" evidence="14">
    <location>
        <begin position="598"/>
        <end position="670"/>
    </location>
</feature>
<evidence type="ECO:0000256" key="10">
    <source>
        <dbReference type="SAM" id="MobiDB-lite"/>
    </source>
</evidence>
<dbReference type="InterPro" id="IPR014012">
    <property type="entry name" value="HSA_dom"/>
</dbReference>
<evidence type="ECO:0000259" key="11">
    <source>
        <dbReference type="PROSITE" id="PS50090"/>
    </source>
</evidence>
<evidence type="ECO:0000259" key="12">
    <source>
        <dbReference type="PROSITE" id="PS51192"/>
    </source>
</evidence>
<proteinExistence type="predicted"/>
<feature type="coiled-coil region" evidence="9">
    <location>
        <begin position="643"/>
        <end position="706"/>
    </location>
</feature>
<evidence type="ECO:0000259" key="14">
    <source>
        <dbReference type="PROSITE" id="PS51204"/>
    </source>
</evidence>
<keyword evidence="9" id="KW-0175">Coiled coil</keyword>
<evidence type="ECO:0000256" key="9">
    <source>
        <dbReference type="SAM" id="Coils"/>
    </source>
</evidence>
<dbReference type="GO" id="GO:0003682">
    <property type="term" value="F:chromatin binding"/>
    <property type="evidence" value="ECO:0007669"/>
    <property type="project" value="TreeGrafter"/>
</dbReference>
<dbReference type="InterPro" id="IPR031575">
    <property type="entry name" value="EP400_N"/>
</dbReference>
<evidence type="ECO:0000256" key="4">
    <source>
        <dbReference type="ARBA" id="ARBA00022806"/>
    </source>
</evidence>
<dbReference type="PROSITE" id="PS50090">
    <property type="entry name" value="MYB_LIKE"/>
    <property type="match status" value="1"/>
</dbReference>
<dbReference type="Gene3D" id="3.40.50.300">
    <property type="entry name" value="P-loop containing nucleotide triphosphate hydrolases"/>
    <property type="match status" value="1"/>
</dbReference>
<dbReference type="Gene3D" id="1.20.120.850">
    <property type="entry name" value="SWI2/SNF2 ATPases, N-terminal domain"/>
    <property type="match status" value="1"/>
</dbReference>
<dbReference type="PROSITE" id="PS51204">
    <property type="entry name" value="HSA"/>
    <property type="match status" value="1"/>
</dbReference>
<feature type="compositionally biased region" description="Polar residues" evidence="10">
    <location>
        <begin position="100"/>
        <end position="109"/>
    </location>
</feature>
<comment type="subcellular location">
    <subcellularLocation>
        <location evidence="1">Nucleus</location>
    </subcellularLocation>
</comment>
<dbReference type="PANTHER" id="PTHR46459:SF1">
    <property type="entry name" value="E1A-BINDING PROTEIN P400"/>
    <property type="match status" value="1"/>
</dbReference>
<evidence type="ECO:0000313" key="15">
    <source>
        <dbReference type="Ensembl" id="ENSGAGP00000022810.1"/>
    </source>
</evidence>
<keyword evidence="2" id="KW-0547">Nucleotide-binding</keyword>
<evidence type="ECO:0000256" key="3">
    <source>
        <dbReference type="ARBA" id="ARBA00022801"/>
    </source>
</evidence>
<dbReference type="SMART" id="SM00490">
    <property type="entry name" value="HELICc"/>
    <property type="match status" value="1"/>
</dbReference>
<evidence type="ECO:0000256" key="8">
    <source>
        <dbReference type="ARBA" id="ARBA00023242"/>
    </source>
</evidence>
<dbReference type="PROSITE" id="PS51192">
    <property type="entry name" value="HELICASE_ATP_BIND_1"/>
    <property type="match status" value="1"/>
</dbReference>
<feature type="region of interest" description="Disordered" evidence="10">
    <location>
        <begin position="445"/>
        <end position="498"/>
    </location>
</feature>
<accession>A0A452I5F1</accession>
<feature type="region of interest" description="Disordered" evidence="10">
    <location>
        <begin position="2154"/>
        <end position="2191"/>
    </location>
</feature>
<feature type="compositionally biased region" description="Polar residues" evidence="10">
    <location>
        <begin position="248"/>
        <end position="265"/>
    </location>
</feature>
<dbReference type="Pfam" id="PF07529">
    <property type="entry name" value="HSA"/>
    <property type="match status" value="1"/>
</dbReference>
<dbReference type="FunFam" id="3.40.50.300:FF:001674">
    <property type="entry name" value="E1A-binding protein p400 isoform X7"/>
    <property type="match status" value="1"/>
</dbReference>
<feature type="domain" description="Myb-like" evidence="11">
    <location>
        <begin position="1981"/>
        <end position="2042"/>
    </location>
</feature>
<dbReference type="Proteomes" id="UP000291020">
    <property type="component" value="Unassembled WGS sequence"/>
</dbReference>
<evidence type="ECO:0000256" key="5">
    <source>
        <dbReference type="ARBA" id="ARBA00022840"/>
    </source>
</evidence>
<feature type="region of interest" description="Disordered" evidence="10">
    <location>
        <begin position="89"/>
        <end position="143"/>
    </location>
</feature>
<evidence type="ECO:0000259" key="13">
    <source>
        <dbReference type="PROSITE" id="PS51194"/>
    </source>
</evidence>
<dbReference type="GO" id="GO:0003677">
    <property type="term" value="F:DNA binding"/>
    <property type="evidence" value="ECO:0007669"/>
    <property type="project" value="UniProtKB-KW"/>
</dbReference>
<dbReference type="GO" id="GO:0035267">
    <property type="term" value="C:NuA4 histone acetyltransferase complex"/>
    <property type="evidence" value="ECO:0007669"/>
    <property type="project" value="TreeGrafter"/>
</dbReference>
<keyword evidence="7" id="KW-0238">DNA-binding</keyword>
<dbReference type="SMART" id="SM00573">
    <property type="entry name" value="HSA"/>
    <property type="match status" value="1"/>
</dbReference>
<evidence type="ECO:0000256" key="2">
    <source>
        <dbReference type="ARBA" id="ARBA00022741"/>
    </source>
</evidence>
<evidence type="ECO:0000313" key="16">
    <source>
        <dbReference type="Proteomes" id="UP000291020"/>
    </source>
</evidence>
<dbReference type="FunFam" id="3.40.50.10810:FF:000005">
    <property type="entry name" value="Photoperiod-independent early flowering 1"/>
    <property type="match status" value="1"/>
</dbReference>
<name>A0A452I5F1_9SAUR</name>
<dbReference type="CDD" id="cd00167">
    <property type="entry name" value="SANT"/>
    <property type="match status" value="1"/>
</dbReference>
<dbReference type="GO" id="GO:0000812">
    <property type="term" value="C:Swr1 complex"/>
    <property type="evidence" value="ECO:0007669"/>
    <property type="project" value="TreeGrafter"/>
</dbReference>
<keyword evidence="3" id="KW-0378">Hydrolase</keyword>
<reference evidence="15" key="3">
    <citation type="submission" date="2025-09" db="UniProtKB">
        <authorList>
            <consortium name="Ensembl"/>
        </authorList>
    </citation>
    <scope>IDENTIFICATION</scope>
</reference>
<dbReference type="GO" id="GO:0006325">
    <property type="term" value="P:chromatin organization"/>
    <property type="evidence" value="ECO:0007669"/>
    <property type="project" value="UniProtKB-KW"/>
</dbReference>